<evidence type="ECO:0000313" key="5">
    <source>
        <dbReference type="Proteomes" id="UP000015101"/>
    </source>
</evidence>
<dbReference type="InterPro" id="IPR011524">
    <property type="entry name" value="SARAH_dom"/>
</dbReference>
<dbReference type="Gene3D" id="3.10.20.90">
    <property type="entry name" value="Phosphatidylinositol 3-kinase Catalytic Subunit, Chain A, domain 1"/>
    <property type="match status" value="1"/>
</dbReference>
<dbReference type="eggNOG" id="KOG4239">
    <property type="taxonomic scope" value="Eukaryota"/>
</dbReference>
<feature type="compositionally biased region" description="Low complexity" evidence="1">
    <location>
        <begin position="523"/>
        <end position="538"/>
    </location>
</feature>
<dbReference type="InterPro" id="IPR000159">
    <property type="entry name" value="RA_dom"/>
</dbReference>
<sequence length="725" mass="80808">MASYFHYEDDSDSPTEEEEDGYSLAEIRADQFEIDFEETLALFDALLINDDSFSDSFSLFSSSPPLTYSTAKPRSSHTSSDDKPLKFKSHNLSYKAALNDFIEDRPKSFLHDEVSEFNKVLTELATNSPKYQTLSSTASYHILAENDKFVHNHSHMGNRKSRDLNSSDYISLAPFENVTTKNDHKNENYFNLLRKHNVSSNSKHIKSGNINNNSTNNNNQVIHQSINCSENDDDCSSCSNSMSGFNKKESGHFRGIPVRSQSLDILGHICPKCLNAKRSSCREILKSGYFESISSMQFLNDVNDFDSNNCYSSNNNNCCNDNSGNNNNNYNNVTNRCLRCEPINSNANFKKYLKKCTQYDDEDDDGGICTGAIAAAADDAVRGDGGDRLDGDYDCGTLKKNDDDGVGGGKNKDGSDSAYQTGDSETMTSSMTSLVARMDKNKNNMAGLNYSSLASSISRLDLEQKLRVFNCNKLGLQMELSELDPSSFIGSIIINLNLTQPINMKLMTTSTVDRCDNFSDNNVNNTIKNTSTKNKSPNDQAGSKFRSLPHKFDSESSICSFHLPVGISKVVHITSESTVPIVIQSLLNKFNIIDDAKKFALFQKTHDSCQHDGSDSGGYNSYPSTAQTPTTTTTSTTTATCHMRKLLDHELPLEICLKWVLDGGLDALHRSQFVLQEYSTGEIIWNAFSLPELNNFLAILNREEENKIESICCYKRFLFFKLTSS</sequence>
<dbReference type="EMBL" id="KB096830">
    <property type="protein sequence ID" value="ESO01142.1"/>
    <property type="molecule type" value="Genomic_DNA"/>
</dbReference>
<feature type="compositionally biased region" description="Polar residues" evidence="1">
    <location>
        <begin position="418"/>
        <end position="428"/>
    </location>
</feature>
<dbReference type="GO" id="GO:0007165">
    <property type="term" value="P:signal transduction"/>
    <property type="evidence" value="ECO:0000318"/>
    <property type="project" value="GO_Central"/>
</dbReference>
<dbReference type="RefSeq" id="XP_009020854.1">
    <property type="nucleotide sequence ID" value="XM_009022606.1"/>
</dbReference>
<dbReference type="HOGENOM" id="CLU_381854_0_0_1"/>
<dbReference type="CDD" id="cd01778">
    <property type="entry name" value="RA_RASSF1_like"/>
    <property type="match status" value="1"/>
</dbReference>
<feature type="region of interest" description="Disordered" evidence="1">
    <location>
        <begin position="523"/>
        <end position="547"/>
    </location>
</feature>
<dbReference type="Pfam" id="PF16517">
    <property type="entry name" value="Nore1-SARAH"/>
    <property type="match status" value="1"/>
</dbReference>
<feature type="compositionally biased region" description="Acidic residues" evidence="1">
    <location>
        <begin position="9"/>
        <end position="20"/>
    </location>
</feature>
<dbReference type="InterPro" id="IPR033614">
    <property type="entry name" value="RASSF1-6"/>
</dbReference>
<organism evidence="4 5">
    <name type="scientific">Helobdella robusta</name>
    <name type="common">Californian leech</name>
    <dbReference type="NCBI Taxonomy" id="6412"/>
    <lineage>
        <taxon>Eukaryota</taxon>
        <taxon>Metazoa</taxon>
        <taxon>Spiralia</taxon>
        <taxon>Lophotrochozoa</taxon>
        <taxon>Annelida</taxon>
        <taxon>Clitellata</taxon>
        <taxon>Hirudinea</taxon>
        <taxon>Rhynchobdellida</taxon>
        <taxon>Glossiphoniidae</taxon>
        <taxon>Helobdella</taxon>
    </lineage>
</organism>
<feature type="compositionally biased region" description="Low complexity" evidence="1">
    <location>
        <begin position="623"/>
        <end position="635"/>
    </location>
</feature>
<dbReference type="PROSITE" id="PS50200">
    <property type="entry name" value="RA"/>
    <property type="match status" value="1"/>
</dbReference>
<feature type="compositionally biased region" description="Polar residues" evidence="1">
    <location>
        <begin position="65"/>
        <end position="78"/>
    </location>
</feature>
<dbReference type="GeneID" id="20205286"/>
<reference evidence="4" key="3">
    <citation type="submission" date="2015-06" db="UniProtKB">
        <authorList>
            <consortium name="EnsemblMetazoa"/>
        </authorList>
    </citation>
    <scope>IDENTIFICATION</scope>
</reference>
<dbReference type="EnsemblMetazoa" id="HelroT175172">
    <property type="protein sequence ID" value="HelroP175172"/>
    <property type="gene ID" value="HelroG175172"/>
</dbReference>
<dbReference type="OrthoDB" id="74314at2759"/>
<dbReference type="InParanoid" id="T1F8Y7"/>
<evidence type="ECO:0000313" key="4">
    <source>
        <dbReference type="EnsemblMetazoa" id="HelroP175172"/>
    </source>
</evidence>
<feature type="domain" description="Ras-associating" evidence="2">
    <location>
        <begin position="566"/>
        <end position="680"/>
    </location>
</feature>
<proteinExistence type="predicted"/>
<evidence type="ECO:0000259" key="2">
    <source>
        <dbReference type="PROSITE" id="PS50200"/>
    </source>
</evidence>
<dbReference type="PANTHER" id="PTHR22738">
    <property type="entry name" value="RASSF"/>
    <property type="match status" value="1"/>
</dbReference>
<accession>T1F8Y7</accession>
<feature type="region of interest" description="Disordered" evidence="1">
    <location>
        <begin position="65"/>
        <end position="84"/>
    </location>
</feature>
<dbReference type="InterPro" id="IPR029071">
    <property type="entry name" value="Ubiquitin-like_domsf"/>
</dbReference>
<gene>
    <name evidence="4" type="primary">20205286</name>
    <name evidence="3" type="ORF">HELRODRAFT_175172</name>
</gene>
<evidence type="ECO:0000256" key="1">
    <source>
        <dbReference type="SAM" id="MobiDB-lite"/>
    </source>
</evidence>
<dbReference type="Pfam" id="PF00788">
    <property type="entry name" value="RA"/>
    <property type="match status" value="1"/>
</dbReference>
<dbReference type="SMART" id="SM00314">
    <property type="entry name" value="RA"/>
    <property type="match status" value="1"/>
</dbReference>
<feature type="region of interest" description="Disordered" evidence="1">
    <location>
        <begin position="1"/>
        <end position="20"/>
    </location>
</feature>
<dbReference type="STRING" id="6412.T1F8Y7"/>
<dbReference type="EMBL" id="AMQM01005158">
    <property type="status" value="NOT_ANNOTATED_CDS"/>
    <property type="molecule type" value="Genomic_DNA"/>
</dbReference>
<reference evidence="5" key="1">
    <citation type="submission" date="2012-12" db="EMBL/GenBank/DDBJ databases">
        <authorList>
            <person name="Hellsten U."/>
            <person name="Grimwood J."/>
            <person name="Chapman J.A."/>
            <person name="Shapiro H."/>
            <person name="Aerts A."/>
            <person name="Otillar R.P."/>
            <person name="Terry A.Y."/>
            <person name="Boore J.L."/>
            <person name="Simakov O."/>
            <person name="Marletaz F."/>
            <person name="Cho S.-J."/>
            <person name="Edsinger-Gonzales E."/>
            <person name="Havlak P."/>
            <person name="Kuo D.-H."/>
            <person name="Larsson T."/>
            <person name="Lv J."/>
            <person name="Arendt D."/>
            <person name="Savage R."/>
            <person name="Osoegawa K."/>
            <person name="de Jong P."/>
            <person name="Lindberg D.R."/>
            <person name="Seaver E.C."/>
            <person name="Weisblat D.A."/>
            <person name="Putnam N.H."/>
            <person name="Grigoriev I.V."/>
            <person name="Rokhsar D.S."/>
        </authorList>
    </citation>
    <scope>NUCLEOTIDE SEQUENCE</scope>
</reference>
<feature type="region of interest" description="Disordered" evidence="1">
    <location>
        <begin position="613"/>
        <end position="635"/>
    </location>
</feature>
<dbReference type="Proteomes" id="UP000015101">
    <property type="component" value="Unassembled WGS sequence"/>
</dbReference>
<feature type="region of interest" description="Disordered" evidence="1">
    <location>
        <begin position="404"/>
        <end position="428"/>
    </location>
</feature>
<dbReference type="SUPFAM" id="SSF54236">
    <property type="entry name" value="Ubiquitin-like"/>
    <property type="match status" value="1"/>
</dbReference>
<dbReference type="Gene3D" id="1.20.5.110">
    <property type="match status" value="1"/>
</dbReference>
<dbReference type="PANTHER" id="PTHR22738:SF10">
    <property type="entry name" value="RAS ASSOCIATION DOMAIN-CONTAINING PROTEIN 1 HOMOLOG"/>
    <property type="match status" value="1"/>
</dbReference>
<dbReference type="KEGG" id="hro:HELRODRAFT_175172"/>
<dbReference type="CTD" id="20205286"/>
<keyword evidence="5" id="KW-1185">Reference proteome</keyword>
<protein>
    <recommendedName>
        <fullName evidence="2">Ras-associating domain-containing protein</fullName>
    </recommendedName>
</protein>
<reference evidence="3 5" key="2">
    <citation type="journal article" date="2013" name="Nature">
        <title>Insights into bilaterian evolution from three spiralian genomes.</title>
        <authorList>
            <person name="Simakov O."/>
            <person name="Marletaz F."/>
            <person name="Cho S.J."/>
            <person name="Edsinger-Gonzales E."/>
            <person name="Havlak P."/>
            <person name="Hellsten U."/>
            <person name="Kuo D.H."/>
            <person name="Larsson T."/>
            <person name="Lv J."/>
            <person name="Arendt D."/>
            <person name="Savage R."/>
            <person name="Osoegawa K."/>
            <person name="de Jong P."/>
            <person name="Grimwood J."/>
            <person name="Chapman J.A."/>
            <person name="Shapiro H."/>
            <person name="Aerts A."/>
            <person name="Otillar R.P."/>
            <person name="Terry A.Y."/>
            <person name="Boore J.L."/>
            <person name="Grigoriev I.V."/>
            <person name="Lindberg D.R."/>
            <person name="Seaver E.C."/>
            <person name="Weisblat D.A."/>
            <person name="Putnam N.H."/>
            <person name="Rokhsar D.S."/>
        </authorList>
    </citation>
    <scope>NUCLEOTIDE SEQUENCE</scope>
</reference>
<dbReference type="AlphaFoldDB" id="T1F8Y7"/>
<name>T1F8Y7_HELRO</name>
<evidence type="ECO:0000313" key="3">
    <source>
        <dbReference type="EMBL" id="ESO01142.1"/>
    </source>
</evidence>